<dbReference type="SUPFAM" id="SSF101898">
    <property type="entry name" value="NHL repeat"/>
    <property type="match status" value="1"/>
</dbReference>
<dbReference type="AlphaFoldDB" id="A0A814D355"/>
<evidence type="ECO:0000313" key="6">
    <source>
        <dbReference type="Proteomes" id="UP000663860"/>
    </source>
</evidence>
<feature type="chain" id="PRO_5036224113" description="6-bladed beta-propeller" evidence="3">
    <location>
        <begin position="19"/>
        <end position="347"/>
    </location>
</feature>
<accession>A0A814D355</accession>
<dbReference type="PROSITE" id="PS51125">
    <property type="entry name" value="NHL"/>
    <property type="match status" value="1"/>
</dbReference>
<dbReference type="Proteomes" id="UP000663860">
    <property type="component" value="Unassembled WGS sequence"/>
</dbReference>
<dbReference type="PANTHER" id="PTHR24104">
    <property type="entry name" value="E3 UBIQUITIN-PROTEIN LIGASE NHLRC1-RELATED"/>
    <property type="match status" value="1"/>
</dbReference>
<dbReference type="InterPro" id="IPR050952">
    <property type="entry name" value="TRIM-NHL_E3_ligases"/>
</dbReference>
<dbReference type="InterPro" id="IPR001258">
    <property type="entry name" value="NHL_repeat"/>
</dbReference>
<feature type="signal peptide" evidence="3">
    <location>
        <begin position="1"/>
        <end position="18"/>
    </location>
</feature>
<protein>
    <recommendedName>
        <fullName evidence="7">6-bladed beta-propeller</fullName>
    </recommendedName>
</protein>
<gene>
    <name evidence="4" type="ORF">IZO911_LOCUS14839</name>
    <name evidence="5" type="ORF">KXQ929_LOCUS19155</name>
</gene>
<evidence type="ECO:0008006" key="7">
    <source>
        <dbReference type="Google" id="ProtNLM"/>
    </source>
</evidence>
<name>A0A814D355_9BILA</name>
<organism evidence="4 6">
    <name type="scientific">Adineta steineri</name>
    <dbReference type="NCBI Taxonomy" id="433720"/>
    <lineage>
        <taxon>Eukaryota</taxon>
        <taxon>Metazoa</taxon>
        <taxon>Spiralia</taxon>
        <taxon>Gnathifera</taxon>
        <taxon>Rotifera</taxon>
        <taxon>Eurotatoria</taxon>
        <taxon>Bdelloidea</taxon>
        <taxon>Adinetida</taxon>
        <taxon>Adinetidae</taxon>
        <taxon>Adineta</taxon>
    </lineage>
</organism>
<proteinExistence type="predicted"/>
<dbReference type="CDD" id="cd05819">
    <property type="entry name" value="NHL"/>
    <property type="match status" value="1"/>
</dbReference>
<dbReference type="Proteomes" id="UP000663868">
    <property type="component" value="Unassembled WGS sequence"/>
</dbReference>
<comment type="caution">
    <text evidence="4">The sequence shown here is derived from an EMBL/GenBank/DDBJ whole genome shotgun (WGS) entry which is preliminary data.</text>
</comment>
<dbReference type="PANTHER" id="PTHR24104:SF25">
    <property type="entry name" value="PROTEIN LIN-41"/>
    <property type="match status" value="1"/>
</dbReference>
<reference evidence="4" key="1">
    <citation type="submission" date="2021-02" db="EMBL/GenBank/DDBJ databases">
        <authorList>
            <person name="Nowell W R."/>
        </authorList>
    </citation>
    <scope>NUCLEOTIDE SEQUENCE</scope>
</reference>
<dbReference type="EMBL" id="CAJOBB010001286">
    <property type="protein sequence ID" value="CAF3835845.1"/>
    <property type="molecule type" value="Genomic_DNA"/>
</dbReference>
<dbReference type="EMBL" id="CAJNOE010000125">
    <property type="protein sequence ID" value="CAF0948183.1"/>
    <property type="molecule type" value="Genomic_DNA"/>
</dbReference>
<dbReference type="InterPro" id="IPR011042">
    <property type="entry name" value="6-blade_b-propeller_TolB-like"/>
</dbReference>
<evidence type="ECO:0000256" key="3">
    <source>
        <dbReference type="SAM" id="SignalP"/>
    </source>
</evidence>
<evidence type="ECO:0000313" key="4">
    <source>
        <dbReference type="EMBL" id="CAF0948183.1"/>
    </source>
</evidence>
<sequence>MRLISFCVWNILLLIVIGTTVENEDKKSNLESTQTSLETTSAFSSLVNGSSKWSNHSITVAGSQDAGDKLNQLLHPIGLYVDDDDTLYIADTGNNRVMEWKSGATVGRVVAGGNGFGSKMTQLFDPTDVIVDHESDSLIICDRRNTRIVQWPRQGRTTGQIIISNISCFGLAKDNAGFLYVTDTMNDTVRRWKMGDYTREGIVVAGGDEIGGNLNQLDGPKFLFVDSEQSVYVTDWSDNHRVTKWTKGSKQSLIVVGGDNYIEGHIQLSDPRGIVVDRYGTVYVVENMFSLITEWPKGATVGKIILNRPAYLEENWFNGPEDLSFDRNGNLYVVDSHNSLVRKFLLK</sequence>
<feature type="repeat" description="NHL" evidence="2">
    <location>
        <begin position="208"/>
        <end position="248"/>
    </location>
</feature>
<keyword evidence="3" id="KW-0732">Signal</keyword>
<keyword evidence="1" id="KW-0677">Repeat</keyword>
<evidence type="ECO:0000256" key="2">
    <source>
        <dbReference type="PROSITE-ProRule" id="PRU00504"/>
    </source>
</evidence>
<dbReference type="Gene3D" id="2.40.10.500">
    <property type="match status" value="2"/>
</dbReference>
<evidence type="ECO:0000256" key="1">
    <source>
        <dbReference type="ARBA" id="ARBA00022737"/>
    </source>
</evidence>
<dbReference type="GO" id="GO:0008270">
    <property type="term" value="F:zinc ion binding"/>
    <property type="evidence" value="ECO:0007669"/>
    <property type="project" value="UniProtKB-KW"/>
</dbReference>
<dbReference type="Pfam" id="PF01436">
    <property type="entry name" value="NHL"/>
    <property type="match status" value="2"/>
</dbReference>
<evidence type="ECO:0000313" key="5">
    <source>
        <dbReference type="EMBL" id="CAF3835845.1"/>
    </source>
</evidence>
<dbReference type="Gene3D" id="2.120.10.30">
    <property type="entry name" value="TolB, C-terminal domain"/>
    <property type="match status" value="1"/>
</dbReference>